<dbReference type="Proteomes" id="UP000215914">
    <property type="component" value="Unassembled WGS sequence"/>
</dbReference>
<dbReference type="PANTHER" id="PTHR46368:SF19">
    <property type="entry name" value="GFO_IDH_MOCA-LIKE OXIDOREDUCTASE N-TERMINAL DOMAIN-CONTAINING PROTEIN"/>
    <property type="match status" value="1"/>
</dbReference>
<reference evidence="1" key="2">
    <citation type="submission" date="2020-06" db="EMBL/GenBank/DDBJ databases">
        <title>Helianthus annuus Genome sequencing and assembly Release 2.</title>
        <authorList>
            <person name="Gouzy J."/>
            <person name="Langlade N."/>
            <person name="Munos S."/>
        </authorList>
    </citation>
    <scope>NUCLEOTIDE SEQUENCE</scope>
    <source>
        <tissue evidence="1">Leaves</tissue>
    </source>
</reference>
<gene>
    <name evidence="1" type="ORF">HanXRQr2_Chr04g0158581</name>
</gene>
<evidence type="ECO:0000313" key="2">
    <source>
        <dbReference type="Proteomes" id="UP000215914"/>
    </source>
</evidence>
<dbReference type="Gramene" id="mRNA:HanXRQr2_Chr04g0158581">
    <property type="protein sequence ID" value="CDS:HanXRQr2_Chr04g0158581.1"/>
    <property type="gene ID" value="HanXRQr2_Chr04g0158581"/>
</dbReference>
<sequence>MNLCMDIIALGTKGNFWVHDFVIPFNEKVGPFYAVANSRWADLSLGCIPEPSEFKIATDLPQEALMVHEFGRLVAGIRNGEAKPEKKWSVISRKTQLVIDAVVASIKNGFVPVEVLY</sequence>
<keyword evidence="2" id="KW-1185">Reference proteome</keyword>
<comment type="caution">
    <text evidence="1">The sequence shown here is derived from an EMBL/GenBank/DDBJ whole genome shotgun (WGS) entry which is preliminary data.</text>
</comment>
<reference evidence="1" key="1">
    <citation type="journal article" date="2017" name="Nature">
        <title>The sunflower genome provides insights into oil metabolism, flowering and Asterid evolution.</title>
        <authorList>
            <person name="Badouin H."/>
            <person name="Gouzy J."/>
            <person name="Grassa C.J."/>
            <person name="Murat F."/>
            <person name="Staton S.E."/>
            <person name="Cottret L."/>
            <person name="Lelandais-Briere C."/>
            <person name="Owens G.L."/>
            <person name="Carrere S."/>
            <person name="Mayjonade B."/>
            <person name="Legrand L."/>
            <person name="Gill N."/>
            <person name="Kane N.C."/>
            <person name="Bowers J.E."/>
            <person name="Hubner S."/>
            <person name="Bellec A."/>
            <person name="Berard A."/>
            <person name="Berges H."/>
            <person name="Blanchet N."/>
            <person name="Boniface M.C."/>
            <person name="Brunel D."/>
            <person name="Catrice O."/>
            <person name="Chaidir N."/>
            <person name="Claudel C."/>
            <person name="Donnadieu C."/>
            <person name="Faraut T."/>
            <person name="Fievet G."/>
            <person name="Helmstetter N."/>
            <person name="King M."/>
            <person name="Knapp S.J."/>
            <person name="Lai Z."/>
            <person name="Le Paslier M.C."/>
            <person name="Lippi Y."/>
            <person name="Lorenzon L."/>
            <person name="Mandel J.R."/>
            <person name="Marage G."/>
            <person name="Marchand G."/>
            <person name="Marquand E."/>
            <person name="Bret-Mestries E."/>
            <person name="Morien E."/>
            <person name="Nambeesan S."/>
            <person name="Nguyen T."/>
            <person name="Pegot-Espagnet P."/>
            <person name="Pouilly N."/>
            <person name="Raftis F."/>
            <person name="Sallet E."/>
            <person name="Schiex T."/>
            <person name="Thomas J."/>
            <person name="Vandecasteele C."/>
            <person name="Vares D."/>
            <person name="Vear F."/>
            <person name="Vautrin S."/>
            <person name="Crespi M."/>
            <person name="Mangin B."/>
            <person name="Burke J.M."/>
            <person name="Salse J."/>
            <person name="Munos S."/>
            <person name="Vincourt P."/>
            <person name="Rieseberg L.H."/>
            <person name="Langlade N.B."/>
        </authorList>
    </citation>
    <scope>NUCLEOTIDE SEQUENCE</scope>
    <source>
        <tissue evidence="1">Leaves</tissue>
    </source>
</reference>
<evidence type="ECO:0000313" key="1">
    <source>
        <dbReference type="EMBL" id="KAF5809560.1"/>
    </source>
</evidence>
<name>A0A9K3J815_HELAN</name>
<dbReference type="EMBL" id="MNCJ02000319">
    <property type="protein sequence ID" value="KAF5809560.1"/>
    <property type="molecule type" value="Genomic_DNA"/>
</dbReference>
<protein>
    <submittedName>
        <fullName evidence="1">Uncharacterized protein</fullName>
    </submittedName>
</protein>
<organism evidence="1 2">
    <name type="scientific">Helianthus annuus</name>
    <name type="common">Common sunflower</name>
    <dbReference type="NCBI Taxonomy" id="4232"/>
    <lineage>
        <taxon>Eukaryota</taxon>
        <taxon>Viridiplantae</taxon>
        <taxon>Streptophyta</taxon>
        <taxon>Embryophyta</taxon>
        <taxon>Tracheophyta</taxon>
        <taxon>Spermatophyta</taxon>
        <taxon>Magnoliopsida</taxon>
        <taxon>eudicotyledons</taxon>
        <taxon>Gunneridae</taxon>
        <taxon>Pentapetalae</taxon>
        <taxon>asterids</taxon>
        <taxon>campanulids</taxon>
        <taxon>Asterales</taxon>
        <taxon>Asteraceae</taxon>
        <taxon>Asteroideae</taxon>
        <taxon>Heliantheae alliance</taxon>
        <taxon>Heliantheae</taxon>
        <taxon>Helianthus</taxon>
    </lineage>
</organism>
<dbReference type="Gene3D" id="3.30.360.10">
    <property type="entry name" value="Dihydrodipicolinate Reductase, domain 2"/>
    <property type="match status" value="1"/>
</dbReference>
<accession>A0A9K3J815</accession>
<dbReference type="AlphaFoldDB" id="A0A9K3J815"/>
<dbReference type="PANTHER" id="PTHR46368">
    <property type="match status" value="1"/>
</dbReference>
<proteinExistence type="predicted"/>